<name>A0A284SCC6_ARMOS</name>
<evidence type="ECO:0000313" key="2">
    <source>
        <dbReference type="Proteomes" id="UP000219338"/>
    </source>
</evidence>
<accession>A0A284SCC6</accession>
<dbReference type="Proteomes" id="UP000219338">
    <property type="component" value="Unassembled WGS sequence"/>
</dbReference>
<proteinExistence type="predicted"/>
<protein>
    <submittedName>
        <fullName evidence="1">Uncharacterized protein</fullName>
    </submittedName>
</protein>
<gene>
    <name evidence="1" type="ORF">ARMOST_22237</name>
</gene>
<keyword evidence="2" id="KW-1185">Reference proteome</keyword>
<sequence>MAALIEQGITDAATQNVTNALVGAKLTKLKDAIRPLGRQTYA</sequence>
<dbReference type="AlphaFoldDB" id="A0A284SCC6"/>
<evidence type="ECO:0000313" key="1">
    <source>
        <dbReference type="EMBL" id="SJL18640.1"/>
    </source>
</evidence>
<organism evidence="1 2">
    <name type="scientific">Armillaria ostoyae</name>
    <name type="common">Armillaria root rot fungus</name>
    <dbReference type="NCBI Taxonomy" id="47428"/>
    <lineage>
        <taxon>Eukaryota</taxon>
        <taxon>Fungi</taxon>
        <taxon>Dikarya</taxon>
        <taxon>Basidiomycota</taxon>
        <taxon>Agaricomycotina</taxon>
        <taxon>Agaricomycetes</taxon>
        <taxon>Agaricomycetidae</taxon>
        <taxon>Agaricales</taxon>
        <taxon>Marasmiineae</taxon>
        <taxon>Physalacriaceae</taxon>
        <taxon>Armillaria</taxon>
    </lineage>
</organism>
<reference evidence="2" key="1">
    <citation type="journal article" date="2017" name="Nat. Ecol. Evol.">
        <title>Genome expansion and lineage-specific genetic innovations in the forest pathogenic fungi Armillaria.</title>
        <authorList>
            <person name="Sipos G."/>
            <person name="Prasanna A.N."/>
            <person name="Walter M.C."/>
            <person name="O'Connor E."/>
            <person name="Balint B."/>
            <person name="Krizsan K."/>
            <person name="Kiss B."/>
            <person name="Hess J."/>
            <person name="Varga T."/>
            <person name="Slot J."/>
            <person name="Riley R."/>
            <person name="Boka B."/>
            <person name="Rigling D."/>
            <person name="Barry K."/>
            <person name="Lee J."/>
            <person name="Mihaltcheva S."/>
            <person name="LaButti K."/>
            <person name="Lipzen A."/>
            <person name="Waldron R."/>
            <person name="Moloney N.M."/>
            <person name="Sperisen C."/>
            <person name="Kredics L."/>
            <person name="Vagvoelgyi C."/>
            <person name="Patrignani A."/>
            <person name="Fitzpatrick D."/>
            <person name="Nagy I."/>
            <person name="Doyle S."/>
            <person name="Anderson J.B."/>
            <person name="Grigoriev I.V."/>
            <person name="Gueldener U."/>
            <person name="Muensterkoetter M."/>
            <person name="Nagy L.G."/>
        </authorList>
    </citation>
    <scope>NUCLEOTIDE SEQUENCE [LARGE SCALE GENOMIC DNA]</scope>
    <source>
        <strain evidence="2">C18/9</strain>
    </source>
</reference>
<dbReference type="EMBL" id="FUEG01000065">
    <property type="protein sequence ID" value="SJL18640.1"/>
    <property type="molecule type" value="Genomic_DNA"/>
</dbReference>